<dbReference type="AlphaFoldDB" id="A0A0F9D5E5"/>
<comment type="caution">
    <text evidence="2">The sequence shown here is derived from an EMBL/GenBank/DDBJ whole genome shotgun (WGS) entry which is preliminary data.</text>
</comment>
<sequence length="61" mass="6769">MNTRSQQRRDMDDHTRIVLIEGDTDELEGQVRGMQKVLYGILISTATAAILLALDLVVGRA</sequence>
<gene>
    <name evidence="2" type="ORF">LCGC14_2320720</name>
</gene>
<evidence type="ECO:0000313" key="2">
    <source>
        <dbReference type="EMBL" id="KKL48916.1"/>
    </source>
</evidence>
<keyword evidence="1" id="KW-0812">Transmembrane</keyword>
<keyword evidence="1" id="KW-1133">Transmembrane helix</keyword>
<name>A0A0F9D5E5_9ZZZZ</name>
<accession>A0A0F9D5E5</accession>
<keyword evidence="1" id="KW-0472">Membrane</keyword>
<proteinExistence type="predicted"/>
<dbReference type="EMBL" id="LAZR01033151">
    <property type="protein sequence ID" value="KKL48916.1"/>
    <property type="molecule type" value="Genomic_DNA"/>
</dbReference>
<protein>
    <submittedName>
        <fullName evidence="2">Uncharacterized protein</fullName>
    </submittedName>
</protein>
<evidence type="ECO:0000256" key="1">
    <source>
        <dbReference type="SAM" id="Phobius"/>
    </source>
</evidence>
<reference evidence="2" key="1">
    <citation type="journal article" date="2015" name="Nature">
        <title>Complex archaea that bridge the gap between prokaryotes and eukaryotes.</title>
        <authorList>
            <person name="Spang A."/>
            <person name="Saw J.H."/>
            <person name="Jorgensen S.L."/>
            <person name="Zaremba-Niedzwiedzka K."/>
            <person name="Martijn J."/>
            <person name="Lind A.E."/>
            <person name="van Eijk R."/>
            <person name="Schleper C."/>
            <person name="Guy L."/>
            <person name="Ettema T.J."/>
        </authorList>
    </citation>
    <scope>NUCLEOTIDE SEQUENCE</scope>
</reference>
<organism evidence="2">
    <name type="scientific">marine sediment metagenome</name>
    <dbReference type="NCBI Taxonomy" id="412755"/>
    <lineage>
        <taxon>unclassified sequences</taxon>
        <taxon>metagenomes</taxon>
        <taxon>ecological metagenomes</taxon>
    </lineage>
</organism>
<feature type="transmembrane region" description="Helical" evidence="1">
    <location>
        <begin position="37"/>
        <end position="58"/>
    </location>
</feature>